<evidence type="ECO:0000256" key="1">
    <source>
        <dbReference type="SAM" id="MobiDB-lite"/>
    </source>
</evidence>
<reference evidence="2" key="1">
    <citation type="submission" date="2022-06" db="EMBL/GenBank/DDBJ databases">
        <authorList>
            <person name="Berger JAMES D."/>
            <person name="Berger JAMES D."/>
        </authorList>
    </citation>
    <scope>NUCLEOTIDE SEQUENCE [LARGE SCALE GENOMIC DNA]</scope>
</reference>
<dbReference type="WBParaSite" id="TREG1_12370.1">
    <property type="protein sequence ID" value="TREG1_12370.1"/>
    <property type="gene ID" value="TREG1_12370"/>
</dbReference>
<evidence type="ECO:0000313" key="2">
    <source>
        <dbReference type="Proteomes" id="UP000050795"/>
    </source>
</evidence>
<dbReference type="Proteomes" id="UP000050795">
    <property type="component" value="Unassembled WGS sequence"/>
</dbReference>
<keyword evidence="2" id="KW-1185">Reference proteome</keyword>
<feature type="compositionally biased region" description="Basic and acidic residues" evidence="1">
    <location>
        <begin position="505"/>
        <end position="521"/>
    </location>
</feature>
<accession>A0AA85IVX9</accession>
<evidence type="ECO:0000313" key="3">
    <source>
        <dbReference type="WBParaSite" id="TREG1_12370.1"/>
    </source>
</evidence>
<name>A0AA85IVX9_TRIRE</name>
<protein>
    <submittedName>
        <fullName evidence="3">C2H2-type domain-containing protein</fullName>
    </submittedName>
</protein>
<proteinExistence type="predicted"/>
<feature type="region of interest" description="Disordered" evidence="1">
    <location>
        <begin position="491"/>
        <end position="529"/>
    </location>
</feature>
<reference evidence="3" key="2">
    <citation type="submission" date="2023-11" db="UniProtKB">
        <authorList>
            <consortium name="WormBaseParasite"/>
        </authorList>
    </citation>
    <scope>IDENTIFICATION</scope>
</reference>
<dbReference type="AlphaFoldDB" id="A0AA85IVX9"/>
<organism evidence="2 3">
    <name type="scientific">Trichobilharzia regenti</name>
    <name type="common">Nasal bird schistosome</name>
    <dbReference type="NCBI Taxonomy" id="157069"/>
    <lineage>
        <taxon>Eukaryota</taxon>
        <taxon>Metazoa</taxon>
        <taxon>Spiralia</taxon>
        <taxon>Lophotrochozoa</taxon>
        <taxon>Platyhelminthes</taxon>
        <taxon>Trematoda</taxon>
        <taxon>Digenea</taxon>
        <taxon>Strigeidida</taxon>
        <taxon>Schistosomatoidea</taxon>
        <taxon>Schistosomatidae</taxon>
        <taxon>Trichobilharzia</taxon>
    </lineage>
</organism>
<sequence>MAIIDLYLYRPEMKTTPQLFCHNCENPLHHSELLSNPRWKKSSPIRVLSEYLSSGNRERIKNSNKCNNLDNCYHHYHRYQYHQFHNHDHRNDNINDINLKHTERMHSNHRSVLVNSNESSFQPVDLLTIHPENKNFELMKIKRIYGLIDYMLMSNHICCKHFESVQKFMNQLQAIVKPTEKDVDNKLRNLMNLSMHKFSEKVVAKGLKHLRNICKCPECNKNSQLGSEINEFTGETSYQYNNHNHNSVKFRKSEPQNSKSTKNKIKHPLDYRTTSFWTSCLSNTEVSDQELDRVDRSTSRSVCSPSNCTLLPSSSSLASYAYTSSSSVSSSSCSSSSLSLSPTSSPVTYSTCVSASSTSLKENEENEILTPDLICNCQKTHETGKFMKLGKLLKERKQTSAKNAEDVCEPRDGLVVKCIAEHGATSCFSENKFQSANTSHKCCSQQYLERSKKNELKCSKTTLDEIYPFSVSRRPSVRDILSQQNKVSDYYQTHQDLSHSRKKEQKQMKQQQHDYSEEHRTPHQKHPRYPLNLFSESLRHNATNNIPEKTKTNSYISNGYARCLQANPCTSGTDYLFYENNLNMGVVPPPNLNPFTS</sequence>